<dbReference type="Gene3D" id="2.30.39.10">
    <property type="entry name" value="Alpha-1-antitrypsin, domain 1"/>
    <property type="match status" value="1"/>
</dbReference>
<dbReference type="InterPro" id="IPR036186">
    <property type="entry name" value="Serpin_sf"/>
</dbReference>
<dbReference type="AlphaFoldDB" id="T1G692"/>
<comment type="similarity">
    <text evidence="1">Belongs to the serpin family.</text>
</comment>
<sequence length="385" mass="43037">MTNVQNIATAETGFGLDVYNELSLAQPNANVFFSPLSLLLALAMTLLGSNDNTATELKKVLHLDQLQDDAIHQSMKLFHEQLMNTGSKHTLNIANKIFLEQSENILASFNESCNMFYGSSVQRVDFKNKASECETIVNNWVQQQTNDKIKNLIPQGTFDSMTKIVLVNALHFKGSWNKEFYKSMTVDKNFKTSQGLTVRVPFMNRVNEVMKYYYDDKLESQILEVPFFGAAASFIVILPNLTQTSLPEMEKKLTPTLLSRISENLANWLVTIRLPKFKLETTPDVLGILKKLGLSELFLQGKADLSKINGARDLYVSDVKQKAFIEIDEVGVEAAAATAVIVSVMSAFIPPQIPRVEVNADHPFVFLIKENTSGAILFMGKLNNP</sequence>
<dbReference type="EnsemblMetazoa" id="HelroT86249">
    <property type="protein sequence ID" value="HelroP86249"/>
    <property type="gene ID" value="HelroG86249"/>
</dbReference>
<evidence type="ECO:0000256" key="1">
    <source>
        <dbReference type="RuleBase" id="RU000411"/>
    </source>
</evidence>
<dbReference type="SMART" id="SM00093">
    <property type="entry name" value="SERPIN"/>
    <property type="match status" value="1"/>
</dbReference>
<gene>
    <name evidence="4" type="primary">20216589</name>
    <name evidence="3" type="ORF">HELRODRAFT_86249</name>
</gene>
<dbReference type="EMBL" id="KB097496">
    <property type="protein sequence ID" value="ESN95903.1"/>
    <property type="molecule type" value="Genomic_DNA"/>
</dbReference>
<dbReference type="CTD" id="20216589"/>
<dbReference type="FunCoup" id="T1G692">
    <property type="interactions" value="21"/>
</dbReference>
<evidence type="ECO:0000313" key="3">
    <source>
        <dbReference type="EMBL" id="ESN95903.1"/>
    </source>
</evidence>
<accession>T1G692</accession>
<dbReference type="PANTHER" id="PTHR11461">
    <property type="entry name" value="SERINE PROTEASE INHIBITOR, SERPIN"/>
    <property type="match status" value="1"/>
</dbReference>
<dbReference type="RefSeq" id="XP_009025912.1">
    <property type="nucleotide sequence ID" value="XM_009027664.1"/>
</dbReference>
<dbReference type="STRING" id="6412.T1G692"/>
<dbReference type="InParanoid" id="T1G692"/>
<reference evidence="4" key="3">
    <citation type="submission" date="2015-06" db="UniProtKB">
        <authorList>
            <consortium name="EnsemblMetazoa"/>
        </authorList>
    </citation>
    <scope>IDENTIFICATION</scope>
</reference>
<dbReference type="InterPro" id="IPR023796">
    <property type="entry name" value="Serpin_dom"/>
</dbReference>
<dbReference type="HOGENOM" id="CLU_023330_0_1_1"/>
<reference evidence="3 5" key="2">
    <citation type="journal article" date="2013" name="Nature">
        <title>Insights into bilaterian evolution from three spiralian genomes.</title>
        <authorList>
            <person name="Simakov O."/>
            <person name="Marletaz F."/>
            <person name="Cho S.J."/>
            <person name="Edsinger-Gonzales E."/>
            <person name="Havlak P."/>
            <person name="Hellsten U."/>
            <person name="Kuo D.H."/>
            <person name="Larsson T."/>
            <person name="Lv J."/>
            <person name="Arendt D."/>
            <person name="Savage R."/>
            <person name="Osoegawa K."/>
            <person name="de Jong P."/>
            <person name="Grimwood J."/>
            <person name="Chapman J.A."/>
            <person name="Shapiro H."/>
            <person name="Aerts A."/>
            <person name="Otillar R.P."/>
            <person name="Terry A.Y."/>
            <person name="Boore J.L."/>
            <person name="Grigoriev I.V."/>
            <person name="Lindberg D.R."/>
            <person name="Seaver E.C."/>
            <person name="Weisblat D.A."/>
            <person name="Putnam N.H."/>
            <person name="Rokhsar D.S."/>
        </authorList>
    </citation>
    <scope>NUCLEOTIDE SEQUENCE</scope>
</reference>
<dbReference type="Proteomes" id="UP000015101">
    <property type="component" value="Unassembled WGS sequence"/>
</dbReference>
<dbReference type="InterPro" id="IPR000215">
    <property type="entry name" value="Serpin_fam"/>
</dbReference>
<dbReference type="eggNOG" id="KOG2392">
    <property type="taxonomic scope" value="Eukaryota"/>
</dbReference>
<protein>
    <recommendedName>
        <fullName evidence="2">Serpin domain-containing protein</fullName>
    </recommendedName>
</protein>
<dbReference type="OrthoDB" id="671595at2759"/>
<proteinExistence type="inferred from homology"/>
<dbReference type="PANTHER" id="PTHR11461:SF372">
    <property type="entry name" value="ACCESSORY GLAND PROTEIN ACP76A-RELATED"/>
    <property type="match status" value="1"/>
</dbReference>
<keyword evidence="5" id="KW-1185">Reference proteome</keyword>
<dbReference type="Gene3D" id="3.30.497.10">
    <property type="entry name" value="Antithrombin, subunit I, domain 2"/>
    <property type="match status" value="1"/>
</dbReference>
<name>T1G692_HELRO</name>
<feature type="domain" description="Serpin" evidence="2">
    <location>
        <begin position="16"/>
        <end position="385"/>
    </location>
</feature>
<dbReference type="GO" id="GO:0005615">
    <property type="term" value="C:extracellular space"/>
    <property type="evidence" value="ECO:0000318"/>
    <property type="project" value="GO_Central"/>
</dbReference>
<dbReference type="InterPro" id="IPR023795">
    <property type="entry name" value="Serpin_CS"/>
</dbReference>
<dbReference type="InterPro" id="IPR042178">
    <property type="entry name" value="Serpin_sf_1"/>
</dbReference>
<dbReference type="CDD" id="cd00172">
    <property type="entry name" value="serpin"/>
    <property type="match status" value="1"/>
</dbReference>
<dbReference type="Pfam" id="PF00079">
    <property type="entry name" value="Serpin"/>
    <property type="match status" value="1"/>
</dbReference>
<dbReference type="SUPFAM" id="SSF56574">
    <property type="entry name" value="Serpins"/>
    <property type="match status" value="1"/>
</dbReference>
<reference evidence="5" key="1">
    <citation type="submission" date="2012-12" db="EMBL/GenBank/DDBJ databases">
        <authorList>
            <person name="Hellsten U."/>
            <person name="Grimwood J."/>
            <person name="Chapman J.A."/>
            <person name="Shapiro H."/>
            <person name="Aerts A."/>
            <person name="Otillar R.P."/>
            <person name="Terry A.Y."/>
            <person name="Boore J.L."/>
            <person name="Simakov O."/>
            <person name="Marletaz F."/>
            <person name="Cho S.-J."/>
            <person name="Edsinger-Gonzales E."/>
            <person name="Havlak P."/>
            <person name="Kuo D.-H."/>
            <person name="Larsson T."/>
            <person name="Lv J."/>
            <person name="Arendt D."/>
            <person name="Savage R."/>
            <person name="Osoegawa K."/>
            <person name="de Jong P."/>
            <person name="Lindberg D.R."/>
            <person name="Seaver E.C."/>
            <person name="Weisblat D.A."/>
            <person name="Putnam N.H."/>
            <person name="Grigoriev I.V."/>
            <person name="Rokhsar D.S."/>
        </authorList>
    </citation>
    <scope>NUCLEOTIDE SEQUENCE</scope>
</reference>
<evidence type="ECO:0000313" key="4">
    <source>
        <dbReference type="EnsemblMetazoa" id="HelroP86249"/>
    </source>
</evidence>
<organism evidence="4 5">
    <name type="scientific">Helobdella robusta</name>
    <name type="common">Californian leech</name>
    <dbReference type="NCBI Taxonomy" id="6412"/>
    <lineage>
        <taxon>Eukaryota</taxon>
        <taxon>Metazoa</taxon>
        <taxon>Spiralia</taxon>
        <taxon>Lophotrochozoa</taxon>
        <taxon>Annelida</taxon>
        <taxon>Clitellata</taxon>
        <taxon>Hirudinea</taxon>
        <taxon>Rhynchobdellida</taxon>
        <taxon>Glossiphoniidae</taxon>
        <taxon>Helobdella</taxon>
    </lineage>
</organism>
<dbReference type="PROSITE" id="PS00284">
    <property type="entry name" value="SERPIN"/>
    <property type="match status" value="1"/>
</dbReference>
<dbReference type="GeneID" id="20216589"/>
<dbReference type="OMA" id="MKTDQSQ"/>
<dbReference type="EMBL" id="AMQM01006563">
    <property type="status" value="NOT_ANNOTATED_CDS"/>
    <property type="molecule type" value="Genomic_DNA"/>
</dbReference>
<dbReference type="InterPro" id="IPR042185">
    <property type="entry name" value="Serpin_sf_2"/>
</dbReference>
<evidence type="ECO:0000313" key="5">
    <source>
        <dbReference type="Proteomes" id="UP000015101"/>
    </source>
</evidence>
<dbReference type="GO" id="GO:0004867">
    <property type="term" value="F:serine-type endopeptidase inhibitor activity"/>
    <property type="evidence" value="ECO:0007669"/>
    <property type="project" value="InterPro"/>
</dbReference>
<dbReference type="KEGG" id="hro:HELRODRAFT_86249"/>
<evidence type="ECO:0000259" key="2">
    <source>
        <dbReference type="SMART" id="SM00093"/>
    </source>
</evidence>